<dbReference type="Proteomes" id="UP000728032">
    <property type="component" value="Unassembled WGS sequence"/>
</dbReference>
<dbReference type="PANTHER" id="PTHR45692:SF1">
    <property type="entry name" value="G-PROTEIN COUPLED RECEPTORS FAMILY 2 PROFILE 2 DOMAIN-CONTAINING PROTEIN"/>
    <property type="match status" value="1"/>
</dbReference>
<keyword evidence="2" id="KW-0812">Transmembrane</keyword>
<reference evidence="7" key="1">
    <citation type="submission" date="2020-11" db="EMBL/GenBank/DDBJ databases">
        <authorList>
            <person name="Tran Van P."/>
        </authorList>
    </citation>
    <scope>NUCLEOTIDE SEQUENCE</scope>
</reference>
<keyword evidence="3" id="KW-1133">Transmembrane helix</keyword>
<evidence type="ECO:0000256" key="5">
    <source>
        <dbReference type="ARBA" id="ARBA00023157"/>
    </source>
</evidence>
<sequence>MQSCLKHTSLGFLINELQHLKHKNRLYLGDRVDCVFWDFTRNKWSSEGCRLIEMDSDRETTVCECNHLTNFAALMDTSGRETDDYMKNVVTQLLDIITKTSKQYMDFYRSRSDSNGSEYYFHRIPNP</sequence>
<proteinExistence type="predicted"/>
<dbReference type="AlphaFoldDB" id="A0A7R9QC73"/>
<dbReference type="EMBL" id="OC915446">
    <property type="protein sequence ID" value="CAD7640500.1"/>
    <property type="molecule type" value="Genomic_DNA"/>
</dbReference>
<keyword evidence="8" id="KW-1185">Reference proteome</keyword>
<evidence type="ECO:0000259" key="6">
    <source>
        <dbReference type="PROSITE" id="PS50221"/>
    </source>
</evidence>
<feature type="domain" description="GAIN-B" evidence="6">
    <location>
        <begin position="1"/>
        <end position="81"/>
    </location>
</feature>
<dbReference type="SMART" id="SM00303">
    <property type="entry name" value="GPS"/>
    <property type="match status" value="1"/>
</dbReference>
<evidence type="ECO:0000256" key="3">
    <source>
        <dbReference type="ARBA" id="ARBA00022989"/>
    </source>
</evidence>
<keyword evidence="4" id="KW-0472">Membrane</keyword>
<name>A0A7R9QC73_9ACAR</name>
<dbReference type="Gene3D" id="2.60.220.50">
    <property type="match status" value="1"/>
</dbReference>
<dbReference type="InterPro" id="IPR000203">
    <property type="entry name" value="GPS"/>
</dbReference>
<dbReference type="EMBL" id="CAJPVJ010000621">
    <property type="protein sequence ID" value="CAG2163003.1"/>
    <property type="molecule type" value="Genomic_DNA"/>
</dbReference>
<comment type="subcellular location">
    <subcellularLocation>
        <location evidence="1">Membrane</location>
    </subcellularLocation>
</comment>
<dbReference type="PANTHER" id="PTHR45692">
    <property type="entry name" value="G_PROTEIN_RECEP_F2_4 DOMAIN-CONTAINING PROTEIN"/>
    <property type="match status" value="1"/>
</dbReference>
<dbReference type="Pfam" id="PF01825">
    <property type="entry name" value="GPS"/>
    <property type="match status" value="1"/>
</dbReference>
<gene>
    <name evidence="7" type="ORF">ONB1V03_LOCUS2587</name>
</gene>
<dbReference type="InterPro" id="IPR046338">
    <property type="entry name" value="GAIN_dom_sf"/>
</dbReference>
<evidence type="ECO:0000256" key="4">
    <source>
        <dbReference type="ARBA" id="ARBA00023136"/>
    </source>
</evidence>
<dbReference type="InterPro" id="IPR057244">
    <property type="entry name" value="GAIN_B"/>
</dbReference>
<dbReference type="GO" id="GO:0016020">
    <property type="term" value="C:membrane"/>
    <property type="evidence" value="ECO:0007669"/>
    <property type="project" value="UniProtKB-SubCell"/>
</dbReference>
<evidence type="ECO:0000313" key="7">
    <source>
        <dbReference type="EMBL" id="CAD7640500.1"/>
    </source>
</evidence>
<dbReference type="OrthoDB" id="6437696at2759"/>
<evidence type="ECO:0000313" key="8">
    <source>
        <dbReference type="Proteomes" id="UP000728032"/>
    </source>
</evidence>
<dbReference type="PROSITE" id="PS50221">
    <property type="entry name" value="GAIN_B"/>
    <property type="match status" value="1"/>
</dbReference>
<keyword evidence="5" id="KW-1015">Disulfide bond</keyword>
<accession>A0A7R9QC73</accession>
<protein>
    <recommendedName>
        <fullName evidence="6">GAIN-B domain-containing protein</fullName>
    </recommendedName>
</protein>
<evidence type="ECO:0000256" key="2">
    <source>
        <dbReference type="ARBA" id="ARBA00022692"/>
    </source>
</evidence>
<organism evidence="7">
    <name type="scientific">Oppiella nova</name>
    <dbReference type="NCBI Taxonomy" id="334625"/>
    <lineage>
        <taxon>Eukaryota</taxon>
        <taxon>Metazoa</taxon>
        <taxon>Ecdysozoa</taxon>
        <taxon>Arthropoda</taxon>
        <taxon>Chelicerata</taxon>
        <taxon>Arachnida</taxon>
        <taxon>Acari</taxon>
        <taxon>Acariformes</taxon>
        <taxon>Sarcoptiformes</taxon>
        <taxon>Oribatida</taxon>
        <taxon>Brachypylina</taxon>
        <taxon>Oppioidea</taxon>
        <taxon>Oppiidae</taxon>
        <taxon>Oppiella</taxon>
    </lineage>
</organism>
<evidence type="ECO:0000256" key="1">
    <source>
        <dbReference type="ARBA" id="ARBA00004370"/>
    </source>
</evidence>